<dbReference type="InterPro" id="IPR001375">
    <property type="entry name" value="Peptidase_S9_cat"/>
</dbReference>
<dbReference type="InterPro" id="IPR002469">
    <property type="entry name" value="Peptidase_S9B_N"/>
</dbReference>
<reference evidence="3" key="1">
    <citation type="submission" date="2018-06" db="EMBL/GenBank/DDBJ databases">
        <authorList>
            <person name="Zhirakovskaya E."/>
        </authorList>
    </citation>
    <scope>NUCLEOTIDE SEQUENCE</scope>
</reference>
<dbReference type="SUPFAM" id="SSF82171">
    <property type="entry name" value="DPP6 N-terminal domain-like"/>
    <property type="match status" value="1"/>
</dbReference>
<proteinExistence type="predicted"/>
<feature type="domain" description="Peptidase S9 prolyl oligopeptidase catalytic" evidence="1">
    <location>
        <begin position="552"/>
        <end position="746"/>
    </location>
</feature>
<dbReference type="InterPro" id="IPR050278">
    <property type="entry name" value="Serine_Prot_S9B/DPPIV"/>
</dbReference>
<dbReference type="GO" id="GO:0006508">
    <property type="term" value="P:proteolysis"/>
    <property type="evidence" value="ECO:0007669"/>
    <property type="project" value="InterPro"/>
</dbReference>
<name>A0A3B0R4I4_9ZZZZ</name>
<accession>A0A3B0R4I4</accession>
<feature type="domain" description="Dipeptidylpeptidase IV N-terminal" evidence="2">
    <location>
        <begin position="137"/>
        <end position="461"/>
    </location>
</feature>
<dbReference type="Pfam" id="PF00930">
    <property type="entry name" value="DPPIV_N"/>
    <property type="match status" value="1"/>
</dbReference>
<evidence type="ECO:0000259" key="2">
    <source>
        <dbReference type="Pfam" id="PF00930"/>
    </source>
</evidence>
<dbReference type="GO" id="GO:0008236">
    <property type="term" value="F:serine-type peptidase activity"/>
    <property type="evidence" value="ECO:0007669"/>
    <property type="project" value="InterPro"/>
</dbReference>
<evidence type="ECO:0000259" key="1">
    <source>
        <dbReference type="Pfam" id="PF00326"/>
    </source>
</evidence>
<dbReference type="Gene3D" id="3.40.50.1820">
    <property type="entry name" value="alpha/beta hydrolase"/>
    <property type="match status" value="1"/>
</dbReference>
<dbReference type="GO" id="GO:0008239">
    <property type="term" value="F:dipeptidyl-peptidase activity"/>
    <property type="evidence" value="ECO:0007669"/>
    <property type="project" value="TreeGrafter"/>
</dbReference>
<evidence type="ECO:0000313" key="3">
    <source>
        <dbReference type="EMBL" id="VAV87149.1"/>
    </source>
</evidence>
<dbReference type="Gene3D" id="2.140.10.30">
    <property type="entry name" value="Dipeptidylpeptidase IV, N-terminal domain"/>
    <property type="match status" value="1"/>
</dbReference>
<gene>
    <name evidence="3" type="ORF">MNBD_ALPHA06-953</name>
</gene>
<dbReference type="PANTHER" id="PTHR11731">
    <property type="entry name" value="PROTEASE FAMILY S9B,C DIPEPTIDYL-PEPTIDASE IV-RELATED"/>
    <property type="match status" value="1"/>
</dbReference>
<dbReference type="Pfam" id="PF00326">
    <property type="entry name" value="Peptidase_S9"/>
    <property type="match status" value="1"/>
</dbReference>
<dbReference type="PANTHER" id="PTHR11731:SF193">
    <property type="entry name" value="DIPEPTIDYL PEPTIDASE 9"/>
    <property type="match status" value="1"/>
</dbReference>
<dbReference type="EMBL" id="UOEE01000029">
    <property type="protein sequence ID" value="VAV87149.1"/>
    <property type="molecule type" value="Genomic_DNA"/>
</dbReference>
<dbReference type="InterPro" id="IPR029058">
    <property type="entry name" value="AB_hydrolase_fold"/>
</dbReference>
<dbReference type="AlphaFoldDB" id="A0A3B0R4I4"/>
<sequence length="747" mass="84600">MQRLYLSKLLWVAGLFFLFGAAALAADEPVTEKLTIERVYSDPSLSGPTPRGLRLSPDGKLLTFLRGKTDDYLQQDLWAMSTNGGKPYLLVDSKILSPETVELSEEEKGRRERQRIRSRGIVQYNWNKAGTSILVPLDGDIYTVSIPDNQVRRITETAAFETDVKFSPKGNFISYVRARNLFVFDLATNTERAITKDGGDTISNGMAEFVAQEEMDRDTGYWWSPNELFLAFQRTDESQVEIINRMEISATSARIVPQRYPRAGMQNVTFTLNVMALKTAQQTQIDLGENPDIYLVRVNWDADSKGVLVQRQNREQTQLDLLRADPITGTSQVILSQSAKTWINLSRDLRQVQKGKQFLWTSEQSGFRHLYLYNKDGSLVRQITHGNWPVSSIVGIDKKKGLVYFTGWQKTPLENHLFVVSYKKPNAKTRQITKDGGSWSVNMDSKATRFIGRYSDPDTPPQTALYTVKGKRVAWVEENRLAEGHPYFAYSSAHITPEFGTIKASDGTKLHYQIYKPANFDPSRKYPAIINVYAGPGTHLVRRSWRGGGDQLYPQAGYVYFRLDSRGSNNRGKAFEDSIFRAMAGVEVEDQLAGLKFLRSLDFVDAKRVGIHGWSYGGYMTLMLTLRAPEPFAASIAGAPVSDWSLYDTHYTERFMGTPQNNAKGYQASSVLSYVDNLRSPLLMIHGMADDNVIFANSTQVYAAFQAKNLPFEMMTYPGQRHGVRGKQQRKHLTHAFFSFFERQLKE</sequence>
<protein>
    <submittedName>
        <fullName evidence="3">Dipeptidyl peptidase IV</fullName>
    </submittedName>
</protein>
<dbReference type="SUPFAM" id="SSF53474">
    <property type="entry name" value="alpha/beta-Hydrolases"/>
    <property type="match status" value="1"/>
</dbReference>
<organism evidence="3">
    <name type="scientific">hydrothermal vent metagenome</name>
    <dbReference type="NCBI Taxonomy" id="652676"/>
    <lineage>
        <taxon>unclassified sequences</taxon>
        <taxon>metagenomes</taxon>
        <taxon>ecological metagenomes</taxon>
    </lineage>
</organism>